<feature type="domain" description="Phosphoribosyltransferase" evidence="1">
    <location>
        <begin position="475"/>
        <end position="672"/>
    </location>
</feature>
<dbReference type="GO" id="GO:0000287">
    <property type="term" value="F:magnesium ion binding"/>
    <property type="evidence" value="ECO:0007669"/>
    <property type="project" value="TreeGrafter"/>
</dbReference>
<dbReference type="InterPro" id="IPR023214">
    <property type="entry name" value="HAD_sf"/>
</dbReference>
<keyword evidence="2" id="KW-0808">Transferase</keyword>
<dbReference type="SUPFAM" id="SSF52540">
    <property type="entry name" value="P-loop containing nucleoside triphosphate hydrolases"/>
    <property type="match status" value="1"/>
</dbReference>
<dbReference type="Pfam" id="PF13207">
    <property type="entry name" value="AAA_17"/>
    <property type="match status" value="1"/>
</dbReference>
<dbReference type="Pfam" id="PF14681">
    <property type="entry name" value="UPRTase"/>
    <property type="match status" value="1"/>
</dbReference>
<dbReference type="InterPro" id="IPR036412">
    <property type="entry name" value="HAD-like_sf"/>
</dbReference>
<dbReference type="GeneID" id="70134644"/>
<sequence length="676" mass="74600">MGPEIEAAAVDVKDKPTIIGLYGVSGSGKTHLLNQLSSAIIGELVPGGLDSFKKADVQEQLYWRELAIRTISDKCSTSGSVGIVAGHFMFWSGDETMAPEHVCTEADLNTYTHILYLEVPADVVAKRRRADEHRCRPEISPENLQRWQDAEIDGLRYVCHNRGILFHVLHVDESALGPKVLQLCKIFQLTEVDYRTKINDGIDEMVFEHDDLETMLVLDADKTLAEVDTGVLFWQRVQKNMLPQANGKLYTLQRLFGGPLGYSLNAFLQTALLHEEIDSERKFETLCEDVASGVTMYREFVSMLEAVVAHKHVGIIVLTCGLQLVWEKILRKAGLLGRVKVIGNGRIDHDCLVTPDLKATAVRRLRNHHHISVWAFGDSPLDLPMLKEADQAIVVVGDEYSRSKSMETALANAIGVNGFKARQTLLPHTGEPRLDQVKLPVVQLSDQDLLDNIVGRRFSDRLGAMPGKLHVFEATEKDAAKLLMTPTRDAQLAGPLLREAHRRVGWYLAVDLLTSVIGLEDYLVPHVQGHQTNGFRLCAESRTIIVALMRGGEPMALGVNDAFPLASFLHAHRPGDLKLQHLVGHDNVILVDSVVNSGKTLVDFVQHVRSLAVNTCIVIVSGVVQAGAIAIGNPVRDALVREGDVSLVALRVSENKFTGRGTTDTGNRLFNTTQLE</sequence>
<dbReference type="SUPFAM" id="SSF56784">
    <property type="entry name" value="HAD-like"/>
    <property type="match status" value="1"/>
</dbReference>
<dbReference type="InterPro" id="IPR050582">
    <property type="entry name" value="HAD-like_SerB"/>
</dbReference>
<dbReference type="SUPFAM" id="SSF53271">
    <property type="entry name" value="PRTase-like"/>
    <property type="match status" value="1"/>
</dbReference>
<dbReference type="GO" id="GO:0036424">
    <property type="term" value="F:L-phosphoserine phosphatase activity"/>
    <property type="evidence" value="ECO:0007669"/>
    <property type="project" value="TreeGrafter"/>
</dbReference>
<dbReference type="InterPro" id="IPR029057">
    <property type="entry name" value="PRTase-like"/>
</dbReference>
<evidence type="ECO:0000313" key="2">
    <source>
        <dbReference type="EMBL" id="KAH6640053.1"/>
    </source>
</evidence>
<dbReference type="Gene3D" id="3.40.50.2020">
    <property type="match status" value="1"/>
</dbReference>
<dbReference type="Proteomes" id="UP000758603">
    <property type="component" value="Unassembled WGS sequence"/>
</dbReference>
<reference evidence="2" key="1">
    <citation type="journal article" date="2021" name="Nat. Commun.">
        <title>Genetic determinants of endophytism in the Arabidopsis root mycobiome.</title>
        <authorList>
            <person name="Mesny F."/>
            <person name="Miyauchi S."/>
            <person name="Thiergart T."/>
            <person name="Pickel B."/>
            <person name="Atanasova L."/>
            <person name="Karlsson M."/>
            <person name="Huettel B."/>
            <person name="Barry K.W."/>
            <person name="Haridas S."/>
            <person name="Chen C."/>
            <person name="Bauer D."/>
            <person name="Andreopoulos W."/>
            <person name="Pangilinan J."/>
            <person name="LaButti K."/>
            <person name="Riley R."/>
            <person name="Lipzen A."/>
            <person name="Clum A."/>
            <person name="Drula E."/>
            <person name="Henrissat B."/>
            <person name="Kohler A."/>
            <person name="Grigoriev I.V."/>
            <person name="Martin F.M."/>
            <person name="Hacquard S."/>
        </authorList>
    </citation>
    <scope>NUCLEOTIDE SEQUENCE</scope>
    <source>
        <strain evidence="2">MPI-SDFR-AT-0073</strain>
    </source>
</reference>
<dbReference type="Gene3D" id="3.40.50.1000">
    <property type="entry name" value="HAD superfamily/HAD-like"/>
    <property type="match status" value="1"/>
</dbReference>
<keyword evidence="3" id="KW-1185">Reference proteome</keyword>
<dbReference type="Pfam" id="PF12710">
    <property type="entry name" value="HAD"/>
    <property type="match status" value="1"/>
</dbReference>
<organism evidence="2 3">
    <name type="scientific">Truncatella angustata</name>
    <dbReference type="NCBI Taxonomy" id="152316"/>
    <lineage>
        <taxon>Eukaryota</taxon>
        <taxon>Fungi</taxon>
        <taxon>Dikarya</taxon>
        <taxon>Ascomycota</taxon>
        <taxon>Pezizomycotina</taxon>
        <taxon>Sordariomycetes</taxon>
        <taxon>Xylariomycetidae</taxon>
        <taxon>Amphisphaeriales</taxon>
        <taxon>Sporocadaceae</taxon>
        <taxon>Truncatella</taxon>
    </lineage>
</organism>
<dbReference type="GO" id="GO:0005737">
    <property type="term" value="C:cytoplasm"/>
    <property type="evidence" value="ECO:0007669"/>
    <property type="project" value="TreeGrafter"/>
</dbReference>
<proteinExistence type="predicted"/>
<dbReference type="GO" id="GO:0016757">
    <property type="term" value="F:glycosyltransferase activity"/>
    <property type="evidence" value="ECO:0007669"/>
    <property type="project" value="UniProtKB-KW"/>
</dbReference>
<dbReference type="AlphaFoldDB" id="A0A9P8REM2"/>
<name>A0A9P8REM2_9PEZI</name>
<dbReference type="GO" id="GO:0006564">
    <property type="term" value="P:L-serine biosynthetic process"/>
    <property type="evidence" value="ECO:0007669"/>
    <property type="project" value="TreeGrafter"/>
</dbReference>
<protein>
    <submittedName>
        <fullName evidence="2">Uracil phosphoribosyltransferase-domain-containing protein</fullName>
    </submittedName>
</protein>
<keyword evidence="2" id="KW-0328">Glycosyltransferase</keyword>
<dbReference type="EMBL" id="JAGPXC010000014">
    <property type="protein sequence ID" value="KAH6640053.1"/>
    <property type="molecule type" value="Genomic_DNA"/>
</dbReference>
<evidence type="ECO:0000313" key="3">
    <source>
        <dbReference type="Proteomes" id="UP000758603"/>
    </source>
</evidence>
<dbReference type="CDD" id="cd06223">
    <property type="entry name" value="PRTases_typeI"/>
    <property type="match status" value="1"/>
</dbReference>
<dbReference type="RefSeq" id="XP_045951127.1">
    <property type="nucleotide sequence ID" value="XM_046105753.1"/>
</dbReference>
<comment type="caution">
    <text evidence="2">The sequence shown here is derived from an EMBL/GenBank/DDBJ whole genome shotgun (WGS) entry which is preliminary data.</text>
</comment>
<dbReference type="OrthoDB" id="5416609at2759"/>
<gene>
    <name evidence="2" type="ORF">BKA67DRAFT_640093</name>
</gene>
<evidence type="ECO:0000259" key="1">
    <source>
        <dbReference type="Pfam" id="PF14681"/>
    </source>
</evidence>
<dbReference type="InterPro" id="IPR027417">
    <property type="entry name" value="P-loop_NTPase"/>
</dbReference>
<dbReference type="Gene3D" id="3.40.50.300">
    <property type="entry name" value="P-loop containing nucleotide triphosphate hydrolases"/>
    <property type="match status" value="1"/>
</dbReference>
<accession>A0A9P8REM2</accession>
<dbReference type="InterPro" id="IPR000836">
    <property type="entry name" value="PRTase_dom"/>
</dbReference>
<dbReference type="PANTHER" id="PTHR43344:SF20">
    <property type="entry name" value="URACIL PHOSPHORIBOSYLTRANSFERASE"/>
    <property type="match status" value="1"/>
</dbReference>
<dbReference type="PANTHER" id="PTHR43344">
    <property type="entry name" value="PHOSPHOSERINE PHOSPHATASE"/>
    <property type="match status" value="1"/>
</dbReference>